<keyword evidence="2" id="KW-0472">Membrane</keyword>
<dbReference type="GO" id="GO:0016559">
    <property type="term" value="P:peroxisome fission"/>
    <property type="evidence" value="ECO:0007669"/>
    <property type="project" value="InterPro"/>
</dbReference>
<name>A0A7S0G972_9RHOD</name>
<evidence type="ECO:0000256" key="2">
    <source>
        <dbReference type="ARBA" id="ARBA00023136"/>
    </source>
</evidence>
<evidence type="ECO:0000256" key="1">
    <source>
        <dbReference type="ARBA" id="ARBA00022593"/>
    </source>
</evidence>
<evidence type="ECO:0000313" key="5">
    <source>
        <dbReference type="EMBL" id="CAD8402884.1"/>
    </source>
</evidence>
<dbReference type="EMBL" id="HBEK01023479">
    <property type="protein sequence ID" value="CAD8402884.1"/>
    <property type="molecule type" value="Transcribed_RNA"/>
</dbReference>
<dbReference type="GO" id="GO:0005778">
    <property type="term" value="C:peroxisomal membrane"/>
    <property type="evidence" value="ECO:0007669"/>
    <property type="project" value="UniProtKB-SubCell"/>
</dbReference>
<dbReference type="Pfam" id="PF05648">
    <property type="entry name" value="PEX11"/>
    <property type="match status" value="1"/>
</dbReference>
<evidence type="ECO:0000256" key="3">
    <source>
        <dbReference type="ARBA" id="ARBA00023140"/>
    </source>
</evidence>
<dbReference type="PANTHER" id="PTHR12652:SF50">
    <property type="entry name" value="PEROXIN 11"/>
    <property type="match status" value="1"/>
</dbReference>
<dbReference type="InterPro" id="IPR008733">
    <property type="entry name" value="PEX11"/>
</dbReference>
<comment type="subcellular location">
    <subcellularLocation>
        <location evidence="4">Peroxisome membrane</location>
    </subcellularLocation>
</comment>
<reference evidence="5" key="1">
    <citation type="submission" date="2021-01" db="EMBL/GenBank/DDBJ databases">
        <authorList>
            <person name="Corre E."/>
            <person name="Pelletier E."/>
            <person name="Niang G."/>
            <person name="Scheremetjew M."/>
            <person name="Finn R."/>
            <person name="Kale V."/>
            <person name="Holt S."/>
            <person name="Cochrane G."/>
            <person name="Meng A."/>
            <person name="Brown T."/>
            <person name="Cohen L."/>
        </authorList>
    </citation>
    <scope>NUCLEOTIDE SEQUENCE</scope>
    <source>
        <strain evidence="5">UTEX LB 2760</strain>
    </source>
</reference>
<keyword evidence="3" id="KW-0576">Peroxisome</keyword>
<gene>
    <name evidence="5" type="ORF">RMAR0315_LOCUS12889</name>
</gene>
<accession>A0A7S0G972</accession>
<dbReference type="PANTHER" id="PTHR12652">
    <property type="entry name" value="PEROXISOMAL BIOGENESIS FACTOR 11"/>
    <property type="match status" value="1"/>
</dbReference>
<protein>
    <submittedName>
        <fullName evidence="5">Uncharacterized protein</fullName>
    </submittedName>
</protein>
<evidence type="ECO:0000256" key="4">
    <source>
        <dbReference type="ARBA" id="ARBA00046271"/>
    </source>
</evidence>
<sequence length="223" mass="24692">MSSCDGTKWSALVSSKAWTTHLSDTNGRDKALRTVQYACKIARMHPNARVVTRSLQLESALSLARQAFRLGNWVNVISKQHNMTQDEGPLLEALTALADLGIFCFFILDNVTFSIRAGLVKGDRNRMMSRAAKCWVLSATSNLTAACLRLYRVYAEKPQDADRTRVLRKRKALLLSAIRFLCDDVVAISISRTTPLSSGLVGACGVLSSLIQSYNLWPKRLIA</sequence>
<organism evidence="5">
    <name type="scientific">Rhodosorus marinus</name>
    <dbReference type="NCBI Taxonomy" id="101924"/>
    <lineage>
        <taxon>Eukaryota</taxon>
        <taxon>Rhodophyta</taxon>
        <taxon>Stylonematophyceae</taxon>
        <taxon>Stylonematales</taxon>
        <taxon>Stylonemataceae</taxon>
        <taxon>Rhodosorus</taxon>
    </lineage>
</organism>
<proteinExistence type="predicted"/>
<keyword evidence="1" id="KW-0962">Peroxisome biogenesis</keyword>
<dbReference type="AlphaFoldDB" id="A0A7S0G972"/>